<dbReference type="GO" id="GO:0005886">
    <property type="term" value="C:plasma membrane"/>
    <property type="evidence" value="ECO:0007669"/>
    <property type="project" value="UniProtKB-SubCell"/>
</dbReference>
<feature type="transmembrane region" description="Helical" evidence="10">
    <location>
        <begin position="137"/>
        <end position="160"/>
    </location>
</feature>
<sequence>MKKANHNYWRICGILSIAICSGLLVGYVTAIIAGALPLLTKQFNLDDLNQGFLVAIILMGGFTGSLICGKVTAPFGHKKTLLLMSGIFILGSIWSAMSQNFWSLILARFCAGTAVGMCTVIGPMYVAETAPDRLRGFLVGSVQLAITIGILSAYIVSYYFVESKNWPMMFGLAVLPALILFLVTLTQLESPRWLLLSNRVVEAHDTFFRLHGYHWKENKKAPSSPSVISIKALFNPILLPAILFASGLFLFQNLSGIDAILYYAPSIFQQSGFLGLEGGLKIAILVGVINIIATLLSMYLLDSLGRRPVLIYGLFIMAVSLLGFSVSQLLLSEYSIMKWFSLFMLLSFVASFALSMGPIPYVIMSELFPLHLRNTGMGIASATSWGINAFITFSYPLLESHLGISWIFAGFSLICVIACFISIIFCPETQGQSLESIEERLYAGAGLRKIGKS</sequence>
<dbReference type="Proteomes" id="UP000054621">
    <property type="component" value="Unassembled WGS sequence"/>
</dbReference>
<keyword evidence="4" id="KW-1003">Cell membrane</keyword>
<accession>A0A0W0YNU9</accession>
<feature type="transmembrane region" description="Helical" evidence="10">
    <location>
        <begin position="166"/>
        <end position="185"/>
    </location>
</feature>
<dbReference type="PANTHER" id="PTHR48023:SF4">
    <property type="entry name" value="D-XYLOSE-PROTON SYMPORTER-LIKE 2"/>
    <property type="match status" value="1"/>
</dbReference>
<feature type="transmembrane region" description="Helical" evidence="10">
    <location>
        <begin position="342"/>
        <end position="364"/>
    </location>
</feature>
<dbReference type="AlphaFoldDB" id="A0A0W0YNU9"/>
<protein>
    <submittedName>
        <fullName evidence="12">D-xylose proton symporter</fullName>
    </submittedName>
</protein>
<evidence type="ECO:0000256" key="4">
    <source>
        <dbReference type="ARBA" id="ARBA00022475"/>
    </source>
</evidence>
<dbReference type="PROSITE" id="PS00216">
    <property type="entry name" value="SUGAR_TRANSPORT_1"/>
    <property type="match status" value="1"/>
</dbReference>
<dbReference type="SUPFAM" id="SSF103473">
    <property type="entry name" value="MFS general substrate transporter"/>
    <property type="match status" value="1"/>
</dbReference>
<evidence type="ECO:0000259" key="11">
    <source>
        <dbReference type="PROSITE" id="PS50850"/>
    </source>
</evidence>
<dbReference type="InterPro" id="IPR003663">
    <property type="entry name" value="Sugar/inositol_transpt"/>
</dbReference>
<evidence type="ECO:0000256" key="9">
    <source>
        <dbReference type="RuleBase" id="RU003346"/>
    </source>
</evidence>
<evidence type="ECO:0000256" key="2">
    <source>
        <dbReference type="ARBA" id="ARBA00010992"/>
    </source>
</evidence>
<feature type="transmembrane region" description="Helical" evidence="10">
    <location>
        <begin position="282"/>
        <end position="302"/>
    </location>
</feature>
<dbReference type="PATRIC" id="fig|28087.4.peg.1243"/>
<organism evidence="12 13">
    <name type="scientific">Legionella sainthelensi</name>
    <dbReference type="NCBI Taxonomy" id="28087"/>
    <lineage>
        <taxon>Bacteria</taxon>
        <taxon>Pseudomonadati</taxon>
        <taxon>Pseudomonadota</taxon>
        <taxon>Gammaproteobacteria</taxon>
        <taxon>Legionellales</taxon>
        <taxon>Legionellaceae</taxon>
        <taxon>Legionella</taxon>
    </lineage>
</organism>
<dbReference type="OrthoDB" id="3252866at2"/>
<keyword evidence="5" id="KW-0762">Sugar transport</keyword>
<evidence type="ECO:0000256" key="6">
    <source>
        <dbReference type="ARBA" id="ARBA00022692"/>
    </source>
</evidence>
<dbReference type="InterPro" id="IPR005829">
    <property type="entry name" value="Sugar_transporter_CS"/>
</dbReference>
<dbReference type="STRING" id="28087.Lsai_1175"/>
<comment type="subcellular location">
    <subcellularLocation>
        <location evidence="1">Cell membrane</location>
        <topology evidence="1">Multi-pass membrane protein</topology>
    </subcellularLocation>
</comment>
<dbReference type="InterPro" id="IPR005828">
    <property type="entry name" value="MFS_sugar_transport-like"/>
</dbReference>
<gene>
    <name evidence="12" type="primary">ywtG_1</name>
    <name evidence="12" type="ORF">Lsai_1175</name>
</gene>
<feature type="transmembrane region" description="Helical" evidence="10">
    <location>
        <begin position="12"/>
        <end position="36"/>
    </location>
</feature>
<dbReference type="GO" id="GO:1904659">
    <property type="term" value="P:D-glucose transmembrane transport"/>
    <property type="evidence" value="ECO:0007669"/>
    <property type="project" value="TreeGrafter"/>
</dbReference>
<dbReference type="Pfam" id="PF00083">
    <property type="entry name" value="Sugar_tr"/>
    <property type="match status" value="1"/>
</dbReference>
<keyword evidence="7 10" id="KW-1133">Transmembrane helix</keyword>
<feature type="transmembrane region" description="Helical" evidence="10">
    <location>
        <begin position="103"/>
        <end position="125"/>
    </location>
</feature>
<comment type="similarity">
    <text evidence="2 9">Belongs to the major facilitator superfamily. Sugar transporter (TC 2.A.1.1) family.</text>
</comment>
<dbReference type="NCBIfam" id="TIGR00879">
    <property type="entry name" value="SP"/>
    <property type="match status" value="1"/>
</dbReference>
<keyword evidence="6 10" id="KW-0812">Transmembrane</keyword>
<evidence type="ECO:0000256" key="1">
    <source>
        <dbReference type="ARBA" id="ARBA00004651"/>
    </source>
</evidence>
<evidence type="ECO:0000256" key="3">
    <source>
        <dbReference type="ARBA" id="ARBA00022448"/>
    </source>
</evidence>
<evidence type="ECO:0000313" key="12">
    <source>
        <dbReference type="EMBL" id="KTD58568.1"/>
    </source>
</evidence>
<feature type="transmembrane region" description="Helical" evidence="10">
    <location>
        <begin position="48"/>
        <end position="68"/>
    </location>
</feature>
<feature type="transmembrane region" description="Helical" evidence="10">
    <location>
        <begin position="404"/>
        <end position="426"/>
    </location>
</feature>
<keyword evidence="3 9" id="KW-0813">Transport</keyword>
<reference evidence="12 13" key="1">
    <citation type="submission" date="2015-11" db="EMBL/GenBank/DDBJ databases">
        <title>Genomic analysis of 38 Legionella species identifies large and diverse effector repertoires.</title>
        <authorList>
            <person name="Burstein D."/>
            <person name="Amaro F."/>
            <person name="Zusman T."/>
            <person name="Lifshitz Z."/>
            <person name="Cohen O."/>
            <person name="Gilbert J.A."/>
            <person name="Pupko T."/>
            <person name="Shuman H.A."/>
            <person name="Segal G."/>
        </authorList>
    </citation>
    <scope>NUCLEOTIDE SEQUENCE [LARGE SCALE GENOMIC DNA]</scope>
    <source>
        <strain evidence="12 13">Mt.St.Helens-4</strain>
    </source>
</reference>
<evidence type="ECO:0000256" key="7">
    <source>
        <dbReference type="ARBA" id="ARBA00022989"/>
    </source>
</evidence>
<dbReference type="PROSITE" id="PS50850">
    <property type="entry name" value="MFS"/>
    <property type="match status" value="1"/>
</dbReference>
<comment type="caution">
    <text evidence="12">The sequence shown here is derived from an EMBL/GenBank/DDBJ whole genome shotgun (WGS) entry which is preliminary data.</text>
</comment>
<feature type="transmembrane region" description="Helical" evidence="10">
    <location>
        <begin position="309"/>
        <end position="330"/>
    </location>
</feature>
<dbReference type="FunFam" id="1.20.1250.20:FF:000218">
    <property type="entry name" value="facilitated trehalose transporter Tret1"/>
    <property type="match status" value="1"/>
</dbReference>
<dbReference type="InterPro" id="IPR050820">
    <property type="entry name" value="MFS_Sugar_Transporter"/>
</dbReference>
<evidence type="ECO:0000256" key="5">
    <source>
        <dbReference type="ARBA" id="ARBA00022597"/>
    </source>
</evidence>
<dbReference type="GO" id="GO:0022857">
    <property type="term" value="F:transmembrane transporter activity"/>
    <property type="evidence" value="ECO:0007669"/>
    <property type="project" value="InterPro"/>
</dbReference>
<proteinExistence type="inferred from homology"/>
<dbReference type="InterPro" id="IPR036259">
    <property type="entry name" value="MFS_trans_sf"/>
</dbReference>
<evidence type="ECO:0000256" key="8">
    <source>
        <dbReference type="ARBA" id="ARBA00023136"/>
    </source>
</evidence>
<feature type="transmembrane region" description="Helical" evidence="10">
    <location>
        <begin position="80"/>
        <end position="97"/>
    </location>
</feature>
<feature type="domain" description="Major facilitator superfamily (MFS) profile" evidence="11">
    <location>
        <begin position="14"/>
        <end position="430"/>
    </location>
</feature>
<dbReference type="Gene3D" id="1.20.1250.20">
    <property type="entry name" value="MFS general substrate transporter like domains"/>
    <property type="match status" value="1"/>
</dbReference>
<feature type="transmembrane region" description="Helical" evidence="10">
    <location>
        <begin position="376"/>
        <end position="398"/>
    </location>
</feature>
<feature type="transmembrane region" description="Helical" evidence="10">
    <location>
        <begin position="237"/>
        <end position="262"/>
    </location>
</feature>
<dbReference type="EMBL" id="LNYV01000013">
    <property type="protein sequence ID" value="KTD58568.1"/>
    <property type="molecule type" value="Genomic_DNA"/>
</dbReference>
<keyword evidence="8 10" id="KW-0472">Membrane</keyword>
<dbReference type="RefSeq" id="WP_027271851.1">
    <property type="nucleotide sequence ID" value="NZ_CAAAJE010000025.1"/>
</dbReference>
<evidence type="ECO:0000313" key="13">
    <source>
        <dbReference type="Proteomes" id="UP000054621"/>
    </source>
</evidence>
<dbReference type="PANTHER" id="PTHR48023">
    <property type="entry name" value="D-XYLOSE-PROTON SYMPORTER-LIKE 2"/>
    <property type="match status" value="1"/>
</dbReference>
<dbReference type="eggNOG" id="COG2814">
    <property type="taxonomic scope" value="Bacteria"/>
</dbReference>
<dbReference type="InterPro" id="IPR020846">
    <property type="entry name" value="MFS_dom"/>
</dbReference>
<name>A0A0W0YNU9_9GAMM</name>
<dbReference type="PRINTS" id="PR00171">
    <property type="entry name" value="SUGRTRNSPORT"/>
</dbReference>
<evidence type="ECO:0000256" key="10">
    <source>
        <dbReference type="SAM" id="Phobius"/>
    </source>
</evidence>